<feature type="domain" description="Response regulatory" evidence="7">
    <location>
        <begin position="1"/>
        <end position="101"/>
    </location>
</feature>
<evidence type="ECO:0000256" key="3">
    <source>
        <dbReference type="ARBA" id="ARBA00023125"/>
    </source>
</evidence>
<dbReference type="PRINTS" id="PR00032">
    <property type="entry name" value="HTHARAC"/>
</dbReference>
<feature type="domain" description="HTH araC/xylS-type" evidence="6">
    <location>
        <begin position="133"/>
        <end position="232"/>
    </location>
</feature>
<dbReference type="RefSeq" id="WP_134435439.1">
    <property type="nucleotide sequence ID" value="NZ_SOML01000001.1"/>
</dbReference>
<keyword evidence="9" id="KW-1185">Reference proteome</keyword>
<dbReference type="Gene3D" id="1.10.10.60">
    <property type="entry name" value="Homeodomain-like"/>
    <property type="match status" value="2"/>
</dbReference>
<reference evidence="8 9" key="1">
    <citation type="submission" date="2019-03" db="EMBL/GenBank/DDBJ databases">
        <title>San Antonio Military Medical Center submission to MRSN (WRAIR), pending publication.</title>
        <authorList>
            <person name="Blyth D.M."/>
            <person name="Mccarthy S.L."/>
            <person name="Schall S.E."/>
            <person name="Stam J.A."/>
            <person name="Ong A.C."/>
            <person name="Mcgann P.T."/>
        </authorList>
    </citation>
    <scope>NUCLEOTIDE SEQUENCE [LARGE SCALE GENOMIC DNA]</scope>
    <source>
        <strain evidence="8 9">MRSN571793</strain>
    </source>
</reference>
<dbReference type="AlphaFoldDB" id="A0A4Y8LDD8"/>
<evidence type="ECO:0000313" key="9">
    <source>
        <dbReference type="Proteomes" id="UP000297861"/>
    </source>
</evidence>
<evidence type="ECO:0000256" key="4">
    <source>
        <dbReference type="ARBA" id="ARBA00023163"/>
    </source>
</evidence>
<dbReference type="SMART" id="SM00448">
    <property type="entry name" value="REC"/>
    <property type="match status" value="1"/>
</dbReference>
<dbReference type="InterPro" id="IPR018062">
    <property type="entry name" value="HTH_AraC-typ_CS"/>
</dbReference>
<keyword evidence="2" id="KW-0805">Transcription regulation</keyword>
<dbReference type="Pfam" id="PF00072">
    <property type="entry name" value="Response_reg"/>
    <property type="match status" value="1"/>
</dbReference>
<feature type="modified residue" description="4-aspartylphosphate" evidence="5">
    <location>
        <position position="34"/>
    </location>
</feature>
<dbReference type="SMART" id="SM00342">
    <property type="entry name" value="HTH_ARAC"/>
    <property type="match status" value="1"/>
</dbReference>
<dbReference type="SUPFAM" id="SSF46689">
    <property type="entry name" value="Homeodomain-like"/>
    <property type="match status" value="1"/>
</dbReference>
<evidence type="ECO:0000259" key="7">
    <source>
        <dbReference type="PROSITE" id="PS50110"/>
    </source>
</evidence>
<keyword evidence="4" id="KW-0804">Transcription</keyword>
<sequence>MYIDGKYYDVIPSRNGNQALALIKENDIDIVISDIMMPEMDGLELCRTLKSDIEISHIPVILLTAKNRTEDRIECYNAGADGYITKPFELKVLEARINSFITYKKAKQQKFQSNKEINISTLDYPSLDEEFLQKAIRIIEQHLSDSEFDVAIFAEKLHLSKSSLYRKIKTMTGLSPVEFTRNIRLKHACQILQNQSLPISEVAYTVGFSDPNYFTLCFKAEFNITPTDYRKNNPA</sequence>
<comment type="caution">
    <text evidence="8">The sequence shown here is derived from an EMBL/GenBank/DDBJ whole genome shotgun (WGS) entry which is preliminary data.</text>
</comment>
<keyword evidence="3" id="KW-0238">DNA-binding</keyword>
<dbReference type="PANTHER" id="PTHR43547:SF2">
    <property type="entry name" value="HYBRID SIGNAL TRANSDUCTION HISTIDINE KINASE C"/>
    <property type="match status" value="1"/>
</dbReference>
<dbReference type="PROSITE" id="PS50110">
    <property type="entry name" value="RESPONSE_REGULATORY"/>
    <property type="match status" value="1"/>
</dbReference>
<accession>A0A4Y8LDD8</accession>
<evidence type="ECO:0000259" key="6">
    <source>
        <dbReference type="PROSITE" id="PS01124"/>
    </source>
</evidence>
<dbReference type="PROSITE" id="PS01124">
    <property type="entry name" value="HTH_ARAC_FAMILY_2"/>
    <property type="match status" value="1"/>
</dbReference>
<dbReference type="Gene3D" id="3.40.50.2300">
    <property type="match status" value="1"/>
</dbReference>
<evidence type="ECO:0000313" key="8">
    <source>
        <dbReference type="EMBL" id="TFD99060.1"/>
    </source>
</evidence>
<evidence type="ECO:0000256" key="1">
    <source>
        <dbReference type="ARBA" id="ARBA00022553"/>
    </source>
</evidence>
<name>A0A4Y8LDD8_9BACT</name>
<dbReference type="GO" id="GO:0043565">
    <property type="term" value="F:sequence-specific DNA binding"/>
    <property type="evidence" value="ECO:0007669"/>
    <property type="project" value="InterPro"/>
</dbReference>
<proteinExistence type="predicted"/>
<evidence type="ECO:0000256" key="5">
    <source>
        <dbReference type="PROSITE-ProRule" id="PRU00169"/>
    </source>
</evidence>
<dbReference type="PANTHER" id="PTHR43547">
    <property type="entry name" value="TWO-COMPONENT HISTIDINE KINASE"/>
    <property type="match status" value="1"/>
</dbReference>
<dbReference type="EMBL" id="SOML01000001">
    <property type="protein sequence ID" value="TFD99060.1"/>
    <property type="molecule type" value="Genomic_DNA"/>
</dbReference>
<dbReference type="OrthoDB" id="1116352at2"/>
<dbReference type="Pfam" id="PF12833">
    <property type="entry name" value="HTH_18"/>
    <property type="match status" value="1"/>
</dbReference>
<dbReference type="InterPro" id="IPR020449">
    <property type="entry name" value="Tscrpt_reg_AraC-type_HTH"/>
</dbReference>
<dbReference type="GO" id="GO:0003700">
    <property type="term" value="F:DNA-binding transcription factor activity"/>
    <property type="evidence" value="ECO:0007669"/>
    <property type="project" value="InterPro"/>
</dbReference>
<dbReference type="GO" id="GO:0000155">
    <property type="term" value="F:phosphorelay sensor kinase activity"/>
    <property type="evidence" value="ECO:0007669"/>
    <property type="project" value="TreeGrafter"/>
</dbReference>
<dbReference type="InterPro" id="IPR001789">
    <property type="entry name" value="Sig_transdc_resp-reg_receiver"/>
</dbReference>
<dbReference type="SUPFAM" id="SSF52172">
    <property type="entry name" value="CheY-like"/>
    <property type="match status" value="1"/>
</dbReference>
<dbReference type="InterPro" id="IPR011006">
    <property type="entry name" value="CheY-like_superfamily"/>
</dbReference>
<keyword evidence="1 5" id="KW-0597">Phosphoprotein</keyword>
<evidence type="ECO:0000256" key="2">
    <source>
        <dbReference type="ARBA" id="ARBA00023015"/>
    </source>
</evidence>
<dbReference type="InterPro" id="IPR018060">
    <property type="entry name" value="HTH_AraC"/>
</dbReference>
<dbReference type="PROSITE" id="PS00041">
    <property type="entry name" value="HTH_ARAC_FAMILY_1"/>
    <property type="match status" value="1"/>
</dbReference>
<gene>
    <name evidence="8" type="ORF">E2605_02960</name>
</gene>
<protein>
    <submittedName>
        <fullName evidence="8">Response regulator transcription factor</fullName>
    </submittedName>
</protein>
<dbReference type="Proteomes" id="UP000297861">
    <property type="component" value="Unassembled WGS sequence"/>
</dbReference>
<organism evidence="8 9">
    <name type="scientific">Dysgonomonas capnocytophagoides</name>
    <dbReference type="NCBI Taxonomy" id="45254"/>
    <lineage>
        <taxon>Bacteria</taxon>
        <taxon>Pseudomonadati</taxon>
        <taxon>Bacteroidota</taxon>
        <taxon>Bacteroidia</taxon>
        <taxon>Bacteroidales</taxon>
        <taxon>Dysgonomonadaceae</taxon>
        <taxon>Dysgonomonas</taxon>
    </lineage>
</organism>
<dbReference type="CDD" id="cd17574">
    <property type="entry name" value="REC_OmpR"/>
    <property type="match status" value="1"/>
</dbReference>
<dbReference type="InterPro" id="IPR009057">
    <property type="entry name" value="Homeodomain-like_sf"/>
</dbReference>